<name>A0A6I6MXB7_9CAUL</name>
<dbReference type="RefSeq" id="WP_158766662.1">
    <property type="nucleotide sequence ID" value="NZ_CP047045.1"/>
</dbReference>
<dbReference type="AlphaFoldDB" id="A0A6I6MXB7"/>
<dbReference type="KEGG" id="tsv:DSM104635_02685"/>
<evidence type="ECO:0000313" key="1">
    <source>
        <dbReference type="EMBL" id="QGZ95833.1"/>
    </source>
</evidence>
<dbReference type="EMBL" id="CP047045">
    <property type="protein sequence ID" value="QGZ95833.1"/>
    <property type="molecule type" value="Genomic_DNA"/>
</dbReference>
<keyword evidence="2" id="KW-1185">Reference proteome</keyword>
<proteinExistence type="predicted"/>
<evidence type="ECO:0000313" key="2">
    <source>
        <dbReference type="Proteomes" id="UP000431269"/>
    </source>
</evidence>
<gene>
    <name evidence="1" type="ORF">DSM104635_02685</name>
</gene>
<reference evidence="2" key="1">
    <citation type="submission" date="2019-12" db="EMBL/GenBank/DDBJ databases">
        <title>Complete genome of Terracaulis silvestris 0127_4.</title>
        <authorList>
            <person name="Vieira S."/>
            <person name="Riedel T."/>
            <person name="Sproer C."/>
            <person name="Pascual J."/>
            <person name="Boedeker C."/>
            <person name="Overmann J."/>
        </authorList>
    </citation>
    <scope>NUCLEOTIDE SEQUENCE [LARGE SCALE GENOMIC DNA]</scope>
    <source>
        <strain evidence="2">0127_4</strain>
    </source>
</reference>
<accession>A0A6I6MXB7</accession>
<sequence>MPNVLDIAPLRALARRAAAKIRDQKVAARFEKLAIGALLKDENNFRAANAIELEYAEEWAQRAAARGEAVAVFKLQRSVSTKLHAVARRLAETCRMAAMDESARPHDAAVITAAREFLAKMDRMNFAFVAARTQRYARLLAAWEDQREIEECCTRRVIDATQGRTWHRVTSVAELRLIGREFHNCLARTTRVSAAYGGGLYNGVSQFWVLRSAQGDGLIVAMATAPLATRFAEVRGPNNATIYSDHPDLTRLAHALGMRPGSPPPPPPMSGAALALAARQFCQCLRCMPPPNEGFLRVSLHRRAAPL</sequence>
<dbReference type="Proteomes" id="UP000431269">
    <property type="component" value="Chromosome"/>
</dbReference>
<organism evidence="1 2">
    <name type="scientific">Terricaulis silvestris</name>
    <dbReference type="NCBI Taxonomy" id="2686094"/>
    <lineage>
        <taxon>Bacteria</taxon>
        <taxon>Pseudomonadati</taxon>
        <taxon>Pseudomonadota</taxon>
        <taxon>Alphaproteobacteria</taxon>
        <taxon>Caulobacterales</taxon>
        <taxon>Caulobacteraceae</taxon>
        <taxon>Terricaulis</taxon>
    </lineage>
</organism>
<protein>
    <submittedName>
        <fullName evidence="1">Uncharacterized protein</fullName>
    </submittedName>
</protein>